<dbReference type="InterPro" id="IPR036237">
    <property type="entry name" value="Xyl_isomerase-like_sf"/>
</dbReference>
<protein>
    <submittedName>
        <fullName evidence="5">Hydroxypyruvate isomerase</fullName>
        <ecNumber evidence="5">5.3.1.22</ecNumber>
    </submittedName>
</protein>
<reference evidence="5 6" key="1">
    <citation type="submission" date="2013-01" db="EMBL/GenBank/DDBJ databases">
        <authorList>
            <person name="Fiebig A."/>
            <person name="Goeker M."/>
            <person name="Klenk H.-P.P."/>
        </authorList>
    </citation>
    <scope>NUCLEOTIDE SEQUENCE [LARGE SCALE GENOMIC DNA]</scope>
    <source>
        <strain evidence="5 6">DSM 17069</strain>
    </source>
</reference>
<name>A0A0A0HM33_9RHOB</name>
<dbReference type="PATRIC" id="fig|1288298.3.peg.2494"/>
<dbReference type="eggNOG" id="COG3622">
    <property type="taxonomic scope" value="Bacteria"/>
</dbReference>
<dbReference type="Gene3D" id="3.20.20.150">
    <property type="entry name" value="Divalent-metal-dependent TIM barrel enzymes"/>
    <property type="match status" value="1"/>
</dbReference>
<dbReference type="STRING" id="215743.ROSMUCSMR3_03168"/>
<evidence type="ECO:0000259" key="4">
    <source>
        <dbReference type="Pfam" id="PF01261"/>
    </source>
</evidence>
<dbReference type="OrthoDB" id="9786584at2"/>
<dbReference type="InterPro" id="IPR026040">
    <property type="entry name" value="HyI-like"/>
</dbReference>
<evidence type="ECO:0000313" key="5">
    <source>
        <dbReference type="EMBL" id="KGM87744.1"/>
    </source>
</evidence>
<dbReference type="EC" id="5.3.1.22" evidence="5"/>
<evidence type="ECO:0000256" key="2">
    <source>
        <dbReference type="PIRNR" id="PIRNR006241"/>
    </source>
</evidence>
<keyword evidence="5" id="KW-0670">Pyruvate</keyword>
<dbReference type="GO" id="GO:0046487">
    <property type="term" value="P:glyoxylate metabolic process"/>
    <property type="evidence" value="ECO:0007669"/>
    <property type="project" value="TreeGrafter"/>
</dbReference>
<dbReference type="PANTHER" id="PTHR43489:SF6">
    <property type="entry name" value="HYDROXYPYRUVATE ISOMERASE-RELATED"/>
    <property type="match status" value="1"/>
</dbReference>
<feature type="active site" description="Proton donor/acceptor" evidence="3">
    <location>
        <position position="236"/>
    </location>
</feature>
<dbReference type="Pfam" id="PF01261">
    <property type="entry name" value="AP_endonuc_2"/>
    <property type="match status" value="1"/>
</dbReference>
<dbReference type="EMBL" id="AONH01000013">
    <property type="protein sequence ID" value="KGM87744.1"/>
    <property type="molecule type" value="Genomic_DNA"/>
</dbReference>
<dbReference type="Proteomes" id="UP000030021">
    <property type="component" value="Unassembled WGS sequence"/>
</dbReference>
<dbReference type="AlphaFoldDB" id="A0A0A0HM33"/>
<sequence length="259" mass="27773">MRFSANLGFLFTDLPLPDAVRAAARAGFAAVECHFPYDFAAAEVRAALEETGLPMLGLNTWPGDRAAGDFGLAALTGREEEARAAIRQAVDYAQAIGAGAVHVMAGCTNGGPEAEAVFRANLVYACDLAAPLGLTILIEPINTRDVPAYHLSSTAHAASVIAALRRDNLRMMFDCYHLQIMEGDLLRRFARYQPIIGHVQFAGVPDRGAPDQGEVDYSWLLPQFAALGWQAPFGAEYRPGEAGTEASLAWMTRFGATAD</sequence>
<feature type="active site" description="Proton donor/acceptor" evidence="3">
    <location>
        <position position="139"/>
    </location>
</feature>
<feature type="domain" description="Xylose isomerase-like TIM barrel" evidence="4">
    <location>
        <begin position="20"/>
        <end position="253"/>
    </location>
</feature>
<dbReference type="InterPro" id="IPR050417">
    <property type="entry name" value="Sugar_Epim/Isomerase"/>
</dbReference>
<evidence type="ECO:0000256" key="1">
    <source>
        <dbReference type="ARBA" id="ARBA00023235"/>
    </source>
</evidence>
<evidence type="ECO:0000313" key="6">
    <source>
        <dbReference type="Proteomes" id="UP000030021"/>
    </source>
</evidence>
<gene>
    <name evidence="5" type="ORF">rosmuc_02481</name>
</gene>
<dbReference type="RefSeq" id="WP_037273722.1">
    <property type="nucleotide sequence ID" value="NZ_KN293980.1"/>
</dbReference>
<comment type="similarity">
    <text evidence="2">Belongs to the hyi family.</text>
</comment>
<comment type="caution">
    <text evidence="5">The sequence shown here is derived from an EMBL/GenBank/DDBJ whole genome shotgun (WGS) entry which is preliminary data.</text>
</comment>
<proteinExistence type="inferred from homology"/>
<dbReference type="PIRSF" id="PIRSF006241">
    <property type="entry name" value="HyI"/>
    <property type="match status" value="1"/>
</dbReference>
<organism evidence="5 6">
    <name type="scientific">Roseovarius mucosus DSM 17069</name>
    <dbReference type="NCBI Taxonomy" id="1288298"/>
    <lineage>
        <taxon>Bacteria</taxon>
        <taxon>Pseudomonadati</taxon>
        <taxon>Pseudomonadota</taxon>
        <taxon>Alphaproteobacteria</taxon>
        <taxon>Rhodobacterales</taxon>
        <taxon>Roseobacteraceae</taxon>
        <taxon>Roseovarius</taxon>
    </lineage>
</organism>
<keyword evidence="1 2" id="KW-0413">Isomerase</keyword>
<dbReference type="FunFam" id="3.20.20.150:FF:000007">
    <property type="entry name" value="Hydroxypyruvate isomerase"/>
    <property type="match status" value="1"/>
</dbReference>
<dbReference type="GO" id="GO:0008903">
    <property type="term" value="F:hydroxypyruvate isomerase activity"/>
    <property type="evidence" value="ECO:0007669"/>
    <property type="project" value="UniProtKB-EC"/>
</dbReference>
<dbReference type="SUPFAM" id="SSF51658">
    <property type="entry name" value="Xylose isomerase-like"/>
    <property type="match status" value="1"/>
</dbReference>
<dbReference type="PANTHER" id="PTHR43489">
    <property type="entry name" value="ISOMERASE"/>
    <property type="match status" value="1"/>
</dbReference>
<dbReference type="HOGENOM" id="CLU_050006_1_1_5"/>
<dbReference type="InterPro" id="IPR013022">
    <property type="entry name" value="Xyl_isomerase-like_TIM-brl"/>
</dbReference>
<accession>A0A0A0HM33</accession>
<evidence type="ECO:0000256" key="3">
    <source>
        <dbReference type="PIRSR" id="PIRSR006241-50"/>
    </source>
</evidence>